<feature type="compositionally biased region" description="Basic and acidic residues" evidence="1">
    <location>
        <begin position="184"/>
        <end position="199"/>
    </location>
</feature>
<organism evidence="2 3">
    <name type="scientific">Diaporthe helianthi</name>
    <dbReference type="NCBI Taxonomy" id="158607"/>
    <lineage>
        <taxon>Eukaryota</taxon>
        <taxon>Fungi</taxon>
        <taxon>Dikarya</taxon>
        <taxon>Ascomycota</taxon>
        <taxon>Pezizomycotina</taxon>
        <taxon>Sordariomycetes</taxon>
        <taxon>Sordariomycetidae</taxon>
        <taxon>Diaporthales</taxon>
        <taxon>Diaporthaceae</taxon>
        <taxon>Diaporthe</taxon>
    </lineage>
</organism>
<feature type="compositionally biased region" description="Basic and acidic residues" evidence="1">
    <location>
        <begin position="242"/>
        <end position="258"/>
    </location>
</feature>
<evidence type="ECO:0000256" key="1">
    <source>
        <dbReference type="SAM" id="MobiDB-lite"/>
    </source>
</evidence>
<keyword evidence="3" id="KW-1185">Reference proteome</keyword>
<feature type="compositionally biased region" description="Basic and acidic residues" evidence="1">
    <location>
        <begin position="475"/>
        <end position="491"/>
    </location>
</feature>
<feature type="compositionally biased region" description="Basic and acidic residues" evidence="1">
    <location>
        <begin position="897"/>
        <end position="911"/>
    </location>
</feature>
<evidence type="ECO:0000313" key="3">
    <source>
        <dbReference type="Proteomes" id="UP000094444"/>
    </source>
</evidence>
<feature type="compositionally biased region" description="Polar residues" evidence="1">
    <location>
        <begin position="366"/>
        <end position="399"/>
    </location>
</feature>
<name>A0A2P5IAB8_DIAHE</name>
<feature type="compositionally biased region" description="Polar residues" evidence="1">
    <location>
        <begin position="1083"/>
        <end position="1095"/>
    </location>
</feature>
<feature type="compositionally biased region" description="Basic and acidic residues" evidence="1">
    <location>
        <begin position="154"/>
        <end position="163"/>
    </location>
</feature>
<dbReference type="Proteomes" id="UP000094444">
    <property type="component" value="Unassembled WGS sequence"/>
</dbReference>
<dbReference type="EMBL" id="MAVT02000114">
    <property type="protein sequence ID" value="POS79442.1"/>
    <property type="molecule type" value="Genomic_DNA"/>
</dbReference>
<proteinExistence type="predicted"/>
<feature type="compositionally biased region" description="Polar residues" evidence="1">
    <location>
        <begin position="770"/>
        <end position="783"/>
    </location>
</feature>
<dbReference type="STRING" id="158607.A0A2P5IAB8"/>
<feature type="compositionally biased region" description="Pro residues" evidence="1">
    <location>
        <begin position="230"/>
        <end position="240"/>
    </location>
</feature>
<feature type="compositionally biased region" description="Polar residues" evidence="1">
    <location>
        <begin position="1161"/>
        <end position="1170"/>
    </location>
</feature>
<feature type="compositionally biased region" description="Basic and acidic residues" evidence="1">
    <location>
        <begin position="928"/>
        <end position="937"/>
    </location>
</feature>
<feature type="compositionally biased region" description="Polar residues" evidence="1">
    <location>
        <begin position="568"/>
        <end position="579"/>
    </location>
</feature>
<feature type="region of interest" description="Disordered" evidence="1">
    <location>
        <begin position="1075"/>
        <end position="1100"/>
    </location>
</feature>
<dbReference type="OrthoDB" id="5369729at2759"/>
<sequence length="1199" mass="129039">MLVIGGVRSQSGCVRGTPLLRVLSRPGLLLAPVGGDPGSDLVNRQTTPPTAAAAAATGAMPASQDEQQQEHSGLRPTSSISGVTLYPYPFLPEPARVTINLQPDRLESDCDCDCDCDCDSELLLPIDRTQLAPKGQSMKLGASWNKEKQRKKESRRERGREGAVRVQAMASSSSTVEVVFEDIGPSKKTDQAPADKDPSDPELDLQLETETAAPAAADLHRSSDAKPVAPDAPAPAPAPSKPADREGGGHIEDDHEVGGEGEAEAEAEAEGEVAHDKTVHAHRRLPPSTPQSQSPVSSRTIPSPVRSRASTYQTASTSAPFTPIAANRPASFPADNCPGDTLAFQSPTDASPSFWTPDTRPPAQPVNVTPSPNSTISPHTTHYSKAAQQTPETTTTNKWAQGHRAFTSSAAVNGGSPHDSPAGRRTSTSRPPVSYKPLRSASTPGRPVIPPIRSFRSSGSRKSLQLDMDSSPYRSYDDGRDPRDSIYRDQSLRALEGRGSGEWQRDISADADDEVTATIESESTADIFMRIAHEDPPASSSRPRNNGRDEDDRASTVSRVVRSARQRPLSTVVASFQAPTSPPRVPRRLSDQQDRASRMRRTTEDQPAQHADREVPYRGSATERPNLSLDSTRARSTVSSLRPSPITPRTYGGLDNTPEVNSIFARRPATSEHSRSSSHRQPSSLSKSFQSSPLVPKSGESQHPGAPHHEASESSNSTAAPSTVWDELDELKSRIHRLELTGKLPRTSGAAMSRASEERPPTAGTGATTVSGSPKRASTNGAAQTEVLSITSQQRDAQPILKAALSKTKPFVTSDIYSAVEAAANDAMSLSQMMGTVGQPGPISSGASTIGGSGQATVTDRLLRKKVDSMCRNLTELCLALTDEGSRRKAATQLPKPESREMVKPKERENEQQQLSSPPPIKVFTGAPRRETSKPDEPVPSVENSVSPRATRFEKRATFNFTAPSVPSPRYAPSALGGEAATPGRKSSLVVARTRRGVTEEPDDQGRKTSLLRTRRAGTDEPEEGRKASFLLPPRRVTTIARGSNIDEEPDSRFSRAPSRAITEVSGLRVDVPSRDREDFTRGSFQMQEPTSASSALPRRRLITSNLPSASATSARFVTPTTPSSRRFLGSDRFVQDRGERFERAESSVVERLAEERGQRYSVSQSNNSVVGRETSINRKRHSGIPSISGTSSNFGGYR</sequence>
<feature type="region of interest" description="Disordered" evidence="1">
    <location>
        <begin position="134"/>
        <end position="723"/>
    </location>
</feature>
<dbReference type="InParanoid" id="A0A2P5IAB8"/>
<feature type="compositionally biased region" description="Polar residues" evidence="1">
    <location>
        <begin position="308"/>
        <end position="320"/>
    </location>
</feature>
<evidence type="ECO:0000313" key="2">
    <source>
        <dbReference type="EMBL" id="POS79442.1"/>
    </source>
</evidence>
<feature type="region of interest" description="Disordered" evidence="1">
    <location>
        <begin position="739"/>
        <end position="783"/>
    </location>
</feature>
<dbReference type="AlphaFoldDB" id="A0A2P5IAB8"/>
<feature type="compositionally biased region" description="Polar residues" evidence="1">
    <location>
        <begin position="1186"/>
        <end position="1199"/>
    </location>
</feature>
<accession>A0A2P5IAB8</accession>
<comment type="caution">
    <text evidence="2">The sequence shown here is derived from an EMBL/GenBank/DDBJ whole genome shotgun (WGS) entry which is preliminary data.</text>
</comment>
<feature type="region of interest" description="Disordered" evidence="1">
    <location>
        <begin position="886"/>
        <end position="1028"/>
    </location>
</feature>
<reference evidence="2" key="1">
    <citation type="submission" date="2017-09" db="EMBL/GenBank/DDBJ databases">
        <title>Polyketide synthases of a Diaporthe helianthi virulent isolate.</title>
        <authorList>
            <person name="Baroncelli R."/>
        </authorList>
    </citation>
    <scope>NUCLEOTIDE SEQUENCE [LARGE SCALE GENOMIC DNA]</scope>
    <source>
        <strain evidence="2">7/96</strain>
    </source>
</reference>
<feature type="compositionally biased region" description="Polar residues" evidence="1">
    <location>
        <begin position="623"/>
        <end position="642"/>
    </location>
</feature>
<feature type="region of interest" description="Disordered" evidence="1">
    <location>
        <begin position="1160"/>
        <end position="1199"/>
    </location>
</feature>
<gene>
    <name evidence="2" type="ORF">DHEL01_v202170</name>
</gene>
<feature type="compositionally biased region" description="Acidic residues" evidence="1">
    <location>
        <begin position="259"/>
        <end position="271"/>
    </location>
</feature>
<feature type="compositionally biased region" description="Low complexity" evidence="1">
    <location>
        <begin position="46"/>
        <end position="62"/>
    </location>
</feature>
<protein>
    <submittedName>
        <fullName evidence="2">Uncharacterized protein</fullName>
    </submittedName>
</protein>
<feature type="compositionally biased region" description="Basic and acidic residues" evidence="1">
    <location>
        <begin position="588"/>
        <end position="604"/>
    </location>
</feature>
<feature type="compositionally biased region" description="Low complexity" evidence="1">
    <location>
        <begin position="679"/>
        <end position="694"/>
    </location>
</feature>
<feature type="compositionally biased region" description="Polar residues" evidence="1">
    <location>
        <begin position="343"/>
        <end position="356"/>
    </location>
</feature>
<feature type="region of interest" description="Disordered" evidence="1">
    <location>
        <begin position="39"/>
        <end position="80"/>
    </location>
</feature>